<dbReference type="AlphaFoldDB" id="A0A445MZC1"/>
<dbReference type="SUPFAM" id="SSF52540">
    <property type="entry name" value="P-loop containing nucleoside triphosphate hydrolases"/>
    <property type="match status" value="1"/>
</dbReference>
<feature type="domain" description="HTH lysR-type" evidence="9">
    <location>
        <begin position="445"/>
        <end position="467"/>
    </location>
</feature>
<evidence type="ECO:0000259" key="7">
    <source>
        <dbReference type="PROSITE" id="PS50045"/>
    </source>
</evidence>
<dbReference type="GO" id="GO:0003700">
    <property type="term" value="F:DNA-binding transcription factor activity"/>
    <property type="evidence" value="ECO:0007669"/>
    <property type="project" value="InterPro"/>
</dbReference>
<feature type="compositionally biased region" description="Basic and acidic residues" evidence="6">
    <location>
        <begin position="401"/>
        <end position="417"/>
    </location>
</feature>
<dbReference type="Gene3D" id="3.40.50.2300">
    <property type="match status" value="1"/>
</dbReference>
<dbReference type="InterPro" id="IPR001789">
    <property type="entry name" value="Sig_transdc_resp-reg_receiver"/>
</dbReference>
<evidence type="ECO:0000256" key="5">
    <source>
        <dbReference type="PROSITE-ProRule" id="PRU00169"/>
    </source>
</evidence>
<dbReference type="Pfam" id="PF00072">
    <property type="entry name" value="Response_reg"/>
    <property type="match status" value="1"/>
</dbReference>
<dbReference type="PROSITE" id="PS50045">
    <property type="entry name" value="SIGMA54_INTERACT_4"/>
    <property type="match status" value="1"/>
</dbReference>
<keyword evidence="5" id="KW-0597">Phosphoprotein</keyword>
<accession>A0A445MZC1</accession>
<dbReference type="Pfam" id="PF02954">
    <property type="entry name" value="HTH_8"/>
    <property type="match status" value="1"/>
</dbReference>
<dbReference type="EMBL" id="OJIN01000176">
    <property type="protein sequence ID" value="SPD74837.1"/>
    <property type="molecule type" value="Genomic_DNA"/>
</dbReference>
<dbReference type="InterPro" id="IPR027417">
    <property type="entry name" value="P-loop_NTPase"/>
</dbReference>
<dbReference type="PROSITE" id="PS50931">
    <property type="entry name" value="HTH_LYSR"/>
    <property type="match status" value="1"/>
</dbReference>
<dbReference type="Gene3D" id="1.10.8.60">
    <property type="match status" value="1"/>
</dbReference>
<dbReference type="InterPro" id="IPR025943">
    <property type="entry name" value="Sigma_54_int_dom_ATP-bd_2"/>
</dbReference>
<evidence type="ECO:0000256" key="1">
    <source>
        <dbReference type="ARBA" id="ARBA00022741"/>
    </source>
</evidence>
<dbReference type="FunFam" id="3.40.50.300:FF:000006">
    <property type="entry name" value="DNA-binding transcriptional regulator NtrC"/>
    <property type="match status" value="1"/>
</dbReference>
<dbReference type="Pfam" id="PF00158">
    <property type="entry name" value="Sigma54_activat"/>
    <property type="match status" value="1"/>
</dbReference>
<dbReference type="SUPFAM" id="SSF46689">
    <property type="entry name" value="Homeodomain-like"/>
    <property type="match status" value="1"/>
</dbReference>
<dbReference type="GO" id="GO:0005524">
    <property type="term" value="F:ATP binding"/>
    <property type="evidence" value="ECO:0007669"/>
    <property type="project" value="UniProtKB-KW"/>
</dbReference>
<dbReference type="InterPro" id="IPR002197">
    <property type="entry name" value="HTH_Fis"/>
</dbReference>
<dbReference type="InterPro" id="IPR009057">
    <property type="entry name" value="Homeodomain-like_sf"/>
</dbReference>
<dbReference type="Gene3D" id="1.10.10.60">
    <property type="entry name" value="Homeodomain-like"/>
    <property type="match status" value="1"/>
</dbReference>
<keyword evidence="4" id="KW-0804">Transcription</keyword>
<evidence type="ECO:0000256" key="4">
    <source>
        <dbReference type="ARBA" id="ARBA00023163"/>
    </source>
</evidence>
<evidence type="ECO:0000256" key="6">
    <source>
        <dbReference type="SAM" id="MobiDB-lite"/>
    </source>
</evidence>
<dbReference type="PROSITE" id="PS50110">
    <property type="entry name" value="RESPONSE_REGULATORY"/>
    <property type="match status" value="1"/>
</dbReference>
<feature type="region of interest" description="Disordered" evidence="6">
    <location>
        <begin position="401"/>
        <end position="423"/>
    </location>
</feature>
<dbReference type="InterPro" id="IPR003593">
    <property type="entry name" value="AAA+_ATPase"/>
</dbReference>
<dbReference type="InterPro" id="IPR002078">
    <property type="entry name" value="Sigma_54_int"/>
</dbReference>
<dbReference type="InterPro" id="IPR000847">
    <property type="entry name" value="LysR_HTH_N"/>
</dbReference>
<dbReference type="InterPro" id="IPR025662">
    <property type="entry name" value="Sigma_54_int_dom_ATP-bd_1"/>
</dbReference>
<reference evidence="10" key="1">
    <citation type="submission" date="2018-01" db="EMBL/GenBank/DDBJ databases">
        <authorList>
            <person name="Regsiter A."/>
            <person name="William W."/>
        </authorList>
    </citation>
    <scope>NUCLEOTIDE SEQUENCE</scope>
    <source>
        <strain evidence="10">TRIP AH-1</strain>
    </source>
</reference>
<proteinExistence type="predicted"/>
<keyword evidence="1" id="KW-0547">Nucleotide-binding</keyword>
<dbReference type="Pfam" id="PF25601">
    <property type="entry name" value="AAA_lid_14"/>
    <property type="match status" value="1"/>
</dbReference>
<dbReference type="SMART" id="SM00448">
    <property type="entry name" value="REC"/>
    <property type="match status" value="1"/>
</dbReference>
<dbReference type="SUPFAM" id="SSF52172">
    <property type="entry name" value="CheY-like"/>
    <property type="match status" value="1"/>
</dbReference>
<evidence type="ECO:0000256" key="3">
    <source>
        <dbReference type="ARBA" id="ARBA00023015"/>
    </source>
</evidence>
<dbReference type="PROSITE" id="PS00675">
    <property type="entry name" value="SIGMA54_INTERACT_1"/>
    <property type="match status" value="1"/>
</dbReference>
<dbReference type="PANTHER" id="PTHR32071">
    <property type="entry name" value="TRANSCRIPTIONAL REGULATORY PROTEIN"/>
    <property type="match status" value="1"/>
</dbReference>
<keyword evidence="10" id="KW-0238">DNA-binding</keyword>
<dbReference type="InterPro" id="IPR058031">
    <property type="entry name" value="AAA_lid_NorR"/>
</dbReference>
<feature type="modified residue" description="4-aspartylphosphate" evidence="5">
    <location>
        <position position="60"/>
    </location>
</feature>
<gene>
    <name evidence="10" type="ORF">PITCH_A350046</name>
</gene>
<feature type="domain" description="Sigma-54 factor interaction" evidence="7">
    <location>
        <begin position="155"/>
        <end position="383"/>
    </location>
</feature>
<dbReference type="PANTHER" id="PTHR32071:SF13">
    <property type="entry name" value="RESPONSE REGULATOR HSFA"/>
    <property type="match status" value="1"/>
</dbReference>
<dbReference type="PROSITE" id="PS00676">
    <property type="entry name" value="SIGMA54_INTERACT_2"/>
    <property type="match status" value="1"/>
</dbReference>
<keyword evidence="2" id="KW-0067">ATP-binding</keyword>
<dbReference type="CDD" id="cd00009">
    <property type="entry name" value="AAA"/>
    <property type="match status" value="1"/>
</dbReference>
<sequence>MSDVLHPGLPVVVVDDEEAILLSIDTSLRMAGINNIITCKDSRKVMDLLKNDPVEMMLLDLTMPYLHGEELLDMVRSEFPEIPVIIITGTVEVETAVRCMKSGAFDYVVKPLEEGRLIKAVSQAMAFKGLRRENLALKQHILSDTLEHPDAFAAIITNNQKMLSLFKYIETIAATPQPILITGETGVGKELIANAIHKVSGLTGPFTAVNVAGLDDHTFSDTLFGHVKGAFTGADRDRNGLVEQAAGGTLFLDEIGDLSHTSQVKLLRLLQEGEYLPLGRDTPKYSNARVLTATNQDLWVSQKEGRIRKDLFYRLGTYHIHIPPLRDRMDDIPLLVEQFLEEASVTLNKKRPTPPKELFSLLCTYSLPGNVRELRSLVFDAVSRHTSKMLSLDVFKSYIKKERQGQPSPETEKEDKTPISFSGKLPTIKQTTELLIKEALKRSRGNQTIAAQILGISQPALSKRLKR</sequence>
<name>A0A445MZC1_9BACT</name>
<dbReference type="GO" id="GO:0043565">
    <property type="term" value="F:sequence-specific DNA binding"/>
    <property type="evidence" value="ECO:0007669"/>
    <property type="project" value="InterPro"/>
</dbReference>
<evidence type="ECO:0000259" key="9">
    <source>
        <dbReference type="PROSITE" id="PS50931"/>
    </source>
</evidence>
<evidence type="ECO:0000256" key="2">
    <source>
        <dbReference type="ARBA" id="ARBA00022840"/>
    </source>
</evidence>
<keyword evidence="3" id="KW-0805">Transcription regulation</keyword>
<dbReference type="InterPro" id="IPR011006">
    <property type="entry name" value="CheY-like_superfamily"/>
</dbReference>
<protein>
    <submittedName>
        <fullName evidence="10">CheY-like receiver, AAA-type ATPase and DNA-binding domain-containing response regulator</fullName>
    </submittedName>
</protein>
<dbReference type="SMART" id="SM00382">
    <property type="entry name" value="AAA"/>
    <property type="match status" value="1"/>
</dbReference>
<dbReference type="GO" id="GO:0000160">
    <property type="term" value="P:phosphorelay signal transduction system"/>
    <property type="evidence" value="ECO:0007669"/>
    <property type="project" value="InterPro"/>
</dbReference>
<dbReference type="PRINTS" id="PR01590">
    <property type="entry name" value="HTHFIS"/>
</dbReference>
<dbReference type="Gene3D" id="3.40.50.300">
    <property type="entry name" value="P-loop containing nucleotide triphosphate hydrolases"/>
    <property type="match status" value="1"/>
</dbReference>
<evidence type="ECO:0000259" key="8">
    <source>
        <dbReference type="PROSITE" id="PS50110"/>
    </source>
</evidence>
<organism evidence="10">
    <name type="scientific">uncultured Desulfobacterium sp</name>
    <dbReference type="NCBI Taxonomy" id="201089"/>
    <lineage>
        <taxon>Bacteria</taxon>
        <taxon>Pseudomonadati</taxon>
        <taxon>Thermodesulfobacteriota</taxon>
        <taxon>Desulfobacteria</taxon>
        <taxon>Desulfobacterales</taxon>
        <taxon>Desulfobacteriaceae</taxon>
        <taxon>Desulfobacterium</taxon>
        <taxon>environmental samples</taxon>
    </lineage>
</organism>
<feature type="domain" description="Response regulatory" evidence="8">
    <location>
        <begin position="10"/>
        <end position="125"/>
    </location>
</feature>
<evidence type="ECO:0000313" key="10">
    <source>
        <dbReference type="EMBL" id="SPD74837.1"/>
    </source>
</evidence>